<keyword evidence="1" id="KW-1133">Transmembrane helix</keyword>
<feature type="transmembrane region" description="Helical" evidence="1">
    <location>
        <begin position="140"/>
        <end position="173"/>
    </location>
</feature>
<accession>A0A5A7S9T6</accession>
<dbReference type="RefSeq" id="WP_149431809.1">
    <property type="nucleotide sequence ID" value="NZ_VLNY01000010.1"/>
</dbReference>
<name>A0A5A7S9T6_9NOCA</name>
<sequence length="191" mass="19021">MHIRKFAAVAVMAIAAVGITAGTANAQPAELAPPAVAGVDHGIAYKTLLTDAGKAVTTTIDAGTFSLSRDASSVTLADKNGGVVAQIPLTFQVADRQVSAVPTIDPSGQSLTLTPTHVALQDIGSQQWFFGELQRASTGALVGALIGAAIGVIFLGIGFIPGGLIGAGIGLLVAGGQPLIDSGFAYFGGQP</sequence>
<feature type="domain" description="DUF8020" evidence="3">
    <location>
        <begin position="42"/>
        <end position="116"/>
    </location>
</feature>
<protein>
    <recommendedName>
        <fullName evidence="3">DUF8020 domain-containing protein</fullName>
    </recommendedName>
</protein>
<proteinExistence type="predicted"/>
<dbReference type="EMBL" id="VLNY01000010">
    <property type="protein sequence ID" value="KAA0021305.1"/>
    <property type="molecule type" value="Genomic_DNA"/>
</dbReference>
<dbReference type="OrthoDB" id="4466302at2"/>
<keyword evidence="2" id="KW-0732">Signal</keyword>
<evidence type="ECO:0000256" key="2">
    <source>
        <dbReference type="SAM" id="SignalP"/>
    </source>
</evidence>
<evidence type="ECO:0000313" key="5">
    <source>
        <dbReference type="Proteomes" id="UP000322244"/>
    </source>
</evidence>
<keyword evidence="1" id="KW-0812">Transmembrane</keyword>
<dbReference type="InterPro" id="IPR058333">
    <property type="entry name" value="DUF8020"/>
</dbReference>
<reference evidence="4 5" key="1">
    <citation type="submission" date="2019-07" db="EMBL/GenBank/DDBJ databases">
        <title>Rhodococcus cavernicolus sp. nov., isolated from a cave.</title>
        <authorList>
            <person name="Lee S.D."/>
        </authorList>
    </citation>
    <scope>NUCLEOTIDE SEQUENCE [LARGE SCALE GENOMIC DNA]</scope>
    <source>
        <strain evidence="4 5">C1-24</strain>
    </source>
</reference>
<feature type="signal peptide" evidence="2">
    <location>
        <begin position="1"/>
        <end position="26"/>
    </location>
</feature>
<evidence type="ECO:0000259" key="3">
    <source>
        <dbReference type="Pfam" id="PF26059"/>
    </source>
</evidence>
<dbReference type="Proteomes" id="UP000322244">
    <property type="component" value="Unassembled WGS sequence"/>
</dbReference>
<organism evidence="4 5">
    <name type="scientific">Antrihabitans cavernicola</name>
    <dbReference type="NCBI Taxonomy" id="2495913"/>
    <lineage>
        <taxon>Bacteria</taxon>
        <taxon>Bacillati</taxon>
        <taxon>Actinomycetota</taxon>
        <taxon>Actinomycetes</taxon>
        <taxon>Mycobacteriales</taxon>
        <taxon>Nocardiaceae</taxon>
        <taxon>Antrihabitans</taxon>
    </lineage>
</organism>
<gene>
    <name evidence="4" type="ORF">FOY51_18820</name>
</gene>
<comment type="caution">
    <text evidence="4">The sequence shown here is derived from an EMBL/GenBank/DDBJ whole genome shotgun (WGS) entry which is preliminary data.</text>
</comment>
<keyword evidence="5" id="KW-1185">Reference proteome</keyword>
<feature type="chain" id="PRO_5022789517" description="DUF8020 domain-containing protein" evidence="2">
    <location>
        <begin position="27"/>
        <end position="191"/>
    </location>
</feature>
<evidence type="ECO:0000256" key="1">
    <source>
        <dbReference type="SAM" id="Phobius"/>
    </source>
</evidence>
<evidence type="ECO:0000313" key="4">
    <source>
        <dbReference type="EMBL" id="KAA0021305.1"/>
    </source>
</evidence>
<keyword evidence="1" id="KW-0472">Membrane</keyword>
<dbReference type="Pfam" id="PF26059">
    <property type="entry name" value="DUF8020"/>
    <property type="match status" value="1"/>
</dbReference>
<dbReference type="AlphaFoldDB" id="A0A5A7S9T6"/>